<name>A0A5Q3Q6T9_9PSEU</name>
<keyword evidence="3" id="KW-1185">Reference proteome</keyword>
<protein>
    <submittedName>
        <fullName evidence="2">Uncharacterized protein</fullName>
    </submittedName>
</protein>
<dbReference type="KEGG" id="sace:GIY23_11400"/>
<dbReference type="AlphaFoldDB" id="A0A5Q3Q6T9"/>
<reference evidence="3" key="1">
    <citation type="submission" date="2019-11" db="EMBL/GenBank/DDBJ databases">
        <title>The complete genome sequence of Saccharopolyspora sp. E2A.</title>
        <authorList>
            <person name="Zhang G."/>
        </authorList>
    </citation>
    <scope>NUCLEOTIDE SEQUENCE [LARGE SCALE GENOMIC DNA]</scope>
    <source>
        <strain evidence="3">E2A</strain>
    </source>
</reference>
<dbReference type="RefSeq" id="WP_154076626.1">
    <property type="nucleotide sequence ID" value="NZ_CP045929.1"/>
</dbReference>
<proteinExistence type="predicted"/>
<dbReference type="EMBL" id="CP045929">
    <property type="protein sequence ID" value="QGK70043.1"/>
    <property type="molecule type" value="Genomic_DNA"/>
</dbReference>
<accession>A0A5Q3Q6T9</accession>
<organism evidence="2 3">
    <name type="scientific">Allosaccharopolyspora coralli</name>
    <dbReference type="NCBI Taxonomy" id="2665642"/>
    <lineage>
        <taxon>Bacteria</taxon>
        <taxon>Bacillati</taxon>
        <taxon>Actinomycetota</taxon>
        <taxon>Actinomycetes</taxon>
        <taxon>Pseudonocardiales</taxon>
        <taxon>Pseudonocardiaceae</taxon>
        <taxon>Allosaccharopolyspora</taxon>
    </lineage>
</organism>
<feature type="region of interest" description="Disordered" evidence="1">
    <location>
        <begin position="1"/>
        <end position="70"/>
    </location>
</feature>
<evidence type="ECO:0000313" key="3">
    <source>
        <dbReference type="Proteomes" id="UP000371041"/>
    </source>
</evidence>
<sequence>MHKRRGEETAVPSRDLDSVSTVSPLSPVATRHSPVRAPRHLDPAPDSPLVPAQTALGDDVGEEHLIRGYD</sequence>
<dbReference type="Proteomes" id="UP000371041">
    <property type="component" value="Chromosome"/>
</dbReference>
<evidence type="ECO:0000313" key="2">
    <source>
        <dbReference type="EMBL" id="QGK70043.1"/>
    </source>
</evidence>
<gene>
    <name evidence="2" type="ORF">GIY23_11400</name>
</gene>
<evidence type="ECO:0000256" key="1">
    <source>
        <dbReference type="SAM" id="MobiDB-lite"/>
    </source>
</evidence>